<dbReference type="InterPro" id="IPR057352">
    <property type="entry name" value="TPR_TmcB/C"/>
</dbReference>
<dbReference type="PANTHER" id="PTHR26312:SF123">
    <property type="entry name" value="TETRATRICOPEPTIDE REPEAT (TPR)-LIKE SUPERFAMILY PROTEIN"/>
    <property type="match status" value="1"/>
</dbReference>
<evidence type="ECO:0000313" key="5">
    <source>
        <dbReference type="Proteomes" id="UP000215914"/>
    </source>
</evidence>
<dbReference type="EMBL" id="MNCJ02000332">
    <property type="protein sequence ID" value="KAF5753602.1"/>
    <property type="molecule type" value="Genomic_DNA"/>
</dbReference>
<dbReference type="Proteomes" id="UP000215914">
    <property type="component" value="Chromosome 17"/>
</dbReference>
<dbReference type="AlphaFoldDB" id="A0A251RLC3"/>
<keyword evidence="5" id="KW-1185">Reference proteome</keyword>
<evidence type="ECO:0000256" key="1">
    <source>
        <dbReference type="SAM" id="MobiDB-lite"/>
    </source>
</evidence>
<dbReference type="STRING" id="4232.A0A251RLC3"/>
<sequence>MESVLFRTVSGPINSSLLPVSLPLRHGSFSSYEKLDFSPLEVNTNRRIISRALSEPQPINRLRSISSGSQTFPEMLPEVDEESLPDEDIVGGIGSLEFAAKCFDKMSLFSASGVGSANGPDRDRFGPGGSNSNSKSNDQNKIGAHYKKMLKLDPNDPLLLRNYSKFLHEVEGDTVKAEEYYGRAILANPGDGELLSLYGKLIWDTQRDGERAKSYFDQAAIASPDDCMVMGSYAKFMWEAEDDEEEETGSKVLVSGSQPLVAAF</sequence>
<dbReference type="PANTHER" id="PTHR26312">
    <property type="entry name" value="TETRATRICOPEPTIDE REPEAT PROTEIN 5"/>
    <property type="match status" value="1"/>
</dbReference>
<evidence type="ECO:0000313" key="3">
    <source>
        <dbReference type="EMBL" id="KAF5753602.1"/>
    </source>
</evidence>
<dbReference type="Pfam" id="PF25474">
    <property type="entry name" value="TPR_TmcB"/>
    <property type="match status" value="1"/>
</dbReference>
<dbReference type="OMA" id="WETQRDQ"/>
<dbReference type="Gramene" id="mRNA:HanXRQr2_Chr17g0781941">
    <property type="protein sequence ID" value="mRNA:HanXRQr2_Chr17g0781941"/>
    <property type="gene ID" value="HanXRQr2_Chr17g0781941"/>
</dbReference>
<gene>
    <name evidence="4" type="ORF">HannXRQ_Chr17g0536151</name>
    <name evidence="3" type="ORF">HanXRQr2_Chr17g0781941</name>
</gene>
<protein>
    <submittedName>
        <fullName evidence="4">Putative tetratricopeptide-like helical domain-containing protein</fullName>
    </submittedName>
    <submittedName>
        <fullName evidence="3">Tetratricopeptide-like helical domain superfamily</fullName>
    </submittedName>
</protein>
<accession>A0A251RLC3</accession>
<dbReference type="Gene3D" id="1.25.40.10">
    <property type="entry name" value="Tetratricopeptide repeat domain"/>
    <property type="match status" value="1"/>
</dbReference>
<name>A0A251RLC3_HELAN</name>
<reference evidence="3 5" key="1">
    <citation type="journal article" date="2017" name="Nature">
        <title>The sunflower genome provides insights into oil metabolism, flowering and Asterid evolution.</title>
        <authorList>
            <person name="Badouin H."/>
            <person name="Gouzy J."/>
            <person name="Grassa C.J."/>
            <person name="Murat F."/>
            <person name="Staton S.E."/>
            <person name="Cottret L."/>
            <person name="Lelandais-Briere C."/>
            <person name="Owens G.L."/>
            <person name="Carrere S."/>
            <person name="Mayjonade B."/>
            <person name="Legrand L."/>
            <person name="Gill N."/>
            <person name="Kane N.C."/>
            <person name="Bowers J.E."/>
            <person name="Hubner S."/>
            <person name="Bellec A."/>
            <person name="Berard A."/>
            <person name="Berges H."/>
            <person name="Blanchet N."/>
            <person name="Boniface M.C."/>
            <person name="Brunel D."/>
            <person name="Catrice O."/>
            <person name="Chaidir N."/>
            <person name="Claudel C."/>
            <person name="Donnadieu C."/>
            <person name="Faraut T."/>
            <person name="Fievet G."/>
            <person name="Helmstetter N."/>
            <person name="King M."/>
            <person name="Knapp S.J."/>
            <person name="Lai Z."/>
            <person name="Le Paslier M.C."/>
            <person name="Lippi Y."/>
            <person name="Lorenzon L."/>
            <person name="Mandel J.R."/>
            <person name="Marage G."/>
            <person name="Marchand G."/>
            <person name="Marquand E."/>
            <person name="Bret-Mestries E."/>
            <person name="Morien E."/>
            <person name="Nambeesan S."/>
            <person name="Nguyen T."/>
            <person name="Pegot-Espagnet P."/>
            <person name="Pouilly N."/>
            <person name="Raftis F."/>
            <person name="Sallet E."/>
            <person name="Schiex T."/>
            <person name="Thomas J."/>
            <person name="Vandecasteele C."/>
            <person name="Vares D."/>
            <person name="Vear F."/>
            <person name="Vautrin S."/>
            <person name="Crespi M."/>
            <person name="Mangin B."/>
            <person name="Burke J.M."/>
            <person name="Salse J."/>
            <person name="Munos S."/>
            <person name="Vincourt P."/>
            <person name="Rieseberg L.H."/>
            <person name="Langlade N.B."/>
        </authorList>
    </citation>
    <scope>NUCLEOTIDE SEQUENCE [LARGE SCALE GENOMIC DNA]</scope>
    <source>
        <strain evidence="5">cv. SF193</strain>
        <tissue evidence="3">Leaves</tissue>
    </source>
</reference>
<dbReference type="EMBL" id="CM007906">
    <property type="protein sequence ID" value="OTF85086.1"/>
    <property type="molecule type" value="Genomic_DNA"/>
</dbReference>
<evidence type="ECO:0000313" key="4">
    <source>
        <dbReference type="EMBL" id="OTF85086.1"/>
    </source>
</evidence>
<dbReference type="InterPro" id="IPR011990">
    <property type="entry name" value="TPR-like_helical_dom_sf"/>
</dbReference>
<feature type="compositionally biased region" description="Low complexity" evidence="1">
    <location>
        <begin position="130"/>
        <end position="140"/>
    </location>
</feature>
<dbReference type="FunCoup" id="A0A251RLC3">
    <property type="interactions" value="569"/>
</dbReference>
<dbReference type="InParanoid" id="A0A251RLC3"/>
<proteinExistence type="predicted"/>
<feature type="region of interest" description="Disordered" evidence="1">
    <location>
        <begin position="115"/>
        <end position="140"/>
    </location>
</feature>
<organism evidence="4 5">
    <name type="scientific">Helianthus annuus</name>
    <name type="common">Common sunflower</name>
    <dbReference type="NCBI Taxonomy" id="4232"/>
    <lineage>
        <taxon>Eukaryota</taxon>
        <taxon>Viridiplantae</taxon>
        <taxon>Streptophyta</taxon>
        <taxon>Embryophyta</taxon>
        <taxon>Tracheophyta</taxon>
        <taxon>Spermatophyta</taxon>
        <taxon>Magnoliopsida</taxon>
        <taxon>eudicotyledons</taxon>
        <taxon>Gunneridae</taxon>
        <taxon>Pentapetalae</taxon>
        <taxon>asterids</taxon>
        <taxon>campanulids</taxon>
        <taxon>Asterales</taxon>
        <taxon>Asteraceae</taxon>
        <taxon>Asteroideae</taxon>
        <taxon>Heliantheae alliance</taxon>
        <taxon>Heliantheae</taxon>
        <taxon>Helianthus</taxon>
    </lineage>
</organism>
<reference evidence="3" key="3">
    <citation type="submission" date="2020-06" db="EMBL/GenBank/DDBJ databases">
        <title>Helianthus annuus Genome sequencing and assembly Release 2.</title>
        <authorList>
            <person name="Gouzy J."/>
            <person name="Langlade N."/>
            <person name="Munos S."/>
        </authorList>
    </citation>
    <scope>NUCLEOTIDE SEQUENCE</scope>
    <source>
        <tissue evidence="3">Leaves</tissue>
    </source>
</reference>
<feature type="domain" description="TmcB/TmcC TPR repeats" evidence="2">
    <location>
        <begin position="139"/>
        <end position="184"/>
    </location>
</feature>
<reference evidence="4" key="2">
    <citation type="submission" date="2017-02" db="EMBL/GenBank/DDBJ databases">
        <title>Sunflower complete genome.</title>
        <authorList>
            <person name="Langlade N."/>
            <person name="Munos S."/>
        </authorList>
    </citation>
    <scope>NUCLEOTIDE SEQUENCE [LARGE SCALE GENOMIC DNA]</scope>
    <source>
        <tissue evidence="4">Leaves</tissue>
    </source>
</reference>
<dbReference type="SUPFAM" id="SSF48452">
    <property type="entry name" value="TPR-like"/>
    <property type="match status" value="1"/>
</dbReference>
<evidence type="ECO:0000259" key="2">
    <source>
        <dbReference type="Pfam" id="PF25474"/>
    </source>
</evidence>